<dbReference type="GO" id="GO:0005737">
    <property type="term" value="C:cytoplasm"/>
    <property type="evidence" value="ECO:0007669"/>
    <property type="project" value="UniProtKB-SubCell"/>
</dbReference>
<dbReference type="Proteomes" id="UP000671913">
    <property type="component" value="Chromosome"/>
</dbReference>
<name>A0A975AWA5_9THEO</name>
<dbReference type="RefSeq" id="WP_284680290.1">
    <property type="nucleotide sequence ID" value="NZ_CP060096.1"/>
</dbReference>
<evidence type="ECO:0000313" key="7">
    <source>
        <dbReference type="Proteomes" id="UP000671913"/>
    </source>
</evidence>
<dbReference type="Pfam" id="PF09701">
    <property type="entry name" value="Cas_Cmr5"/>
    <property type="match status" value="1"/>
</dbReference>
<organism evidence="6 7">
    <name type="scientific">Aceticella autotrophica</name>
    <dbReference type="NCBI Taxonomy" id="2755338"/>
    <lineage>
        <taxon>Bacteria</taxon>
        <taxon>Bacillati</taxon>
        <taxon>Bacillota</taxon>
        <taxon>Clostridia</taxon>
        <taxon>Thermoanaerobacterales</taxon>
        <taxon>Thermoanaerobacteraceae</taxon>
        <taxon>Aceticella</taxon>
    </lineage>
</organism>
<dbReference type="KEGG" id="aaut:ACETAC_01340"/>
<keyword evidence="3" id="KW-0963">Cytoplasm</keyword>
<dbReference type="Gene3D" id="1.10.520.30">
    <property type="entry name" value="AF1862-like domain"/>
    <property type="match status" value="1"/>
</dbReference>
<dbReference type="SUPFAM" id="SSF158568">
    <property type="entry name" value="AF1862-like"/>
    <property type="match status" value="1"/>
</dbReference>
<accession>A0A975AWA5</accession>
<dbReference type="NCBIfam" id="TIGR01881">
    <property type="entry name" value="cas_Cmr5"/>
    <property type="match status" value="1"/>
</dbReference>
<dbReference type="AlphaFoldDB" id="A0A975AWA5"/>
<dbReference type="InterPro" id="IPR010160">
    <property type="entry name" value="CRISPR-assoc_prot_Cmr5"/>
</dbReference>
<proteinExistence type="inferred from homology"/>
<dbReference type="GO" id="GO:0051607">
    <property type="term" value="P:defense response to virus"/>
    <property type="evidence" value="ECO:0007669"/>
    <property type="project" value="UniProtKB-KW"/>
</dbReference>
<evidence type="ECO:0000256" key="2">
    <source>
        <dbReference type="ARBA" id="ARBA00006161"/>
    </source>
</evidence>
<evidence type="ECO:0000256" key="5">
    <source>
        <dbReference type="ARBA" id="ARBA00030001"/>
    </source>
</evidence>
<comment type="similarity">
    <text evidence="2">Belongs to the CRISPR system Cmr5 family.</text>
</comment>
<comment type="subcellular location">
    <subcellularLocation>
        <location evidence="1">Cytoplasm</location>
    </subcellularLocation>
</comment>
<dbReference type="InterPro" id="IPR023101">
    <property type="entry name" value="AF1862-like_dom_sf"/>
</dbReference>
<evidence type="ECO:0000256" key="1">
    <source>
        <dbReference type="ARBA" id="ARBA00004496"/>
    </source>
</evidence>
<evidence type="ECO:0000256" key="3">
    <source>
        <dbReference type="ARBA" id="ARBA00022490"/>
    </source>
</evidence>
<protein>
    <recommendedName>
        <fullName evidence="5">CRISPR type III-B/RAMP module-associated protein Cmr5</fullName>
    </recommendedName>
</protein>
<evidence type="ECO:0000313" key="6">
    <source>
        <dbReference type="EMBL" id="QSZ27588.1"/>
    </source>
</evidence>
<dbReference type="EMBL" id="CP060096">
    <property type="protein sequence ID" value="QSZ27588.1"/>
    <property type="molecule type" value="Genomic_DNA"/>
</dbReference>
<sequence length="201" mass="23869">MFQDTIINKLEKGRAEFAYKSVDEIIELYSNNENIKKGLDNFINNVKNNINKIDNDNQRKNLLKRLEEIFKKPEVYLEKEGYNKLDEEEKARIVDKYKNFIENYRAYSRKIPTMIFTNGLGQTLAFIKAKAEKGNAYELLYLQISEYMKSPHTIRIKMPEDANDLLKWVISCDSPEYRYITQEVLAFLNWLKKFAEGRIEE</sequence>
<keyword evidence="4" id="KW-0051">Antiviral defense</keyword>
<gene>
    <name evidence="6" type="primary">cmr5</name>
    <name evidence="6" type="ORF">ACETAC_01340</name>
</gene>
<keyword evidence="7" id="KW-1185">Reference proteome</keyword>
<reference evidence="6" key="1">
    <citation type="submission" date="2020-08" db="EMBL/GenBank/DDBJ databases">
        <title>Genomic insights into the carbon and energy metabolism of the first obligate autotrophic acetogenic bacterium Aceticella autotrophica gen. nov., sp. nov.</title>
        <authorList>
            <person name="Toshchakov S.V."/>
            <person name="Elcheninov A.G."/>
            <person name="Kublanov I.V."/>
            <person name="Frolov E.N."/>
            <person name="Lebedinsky A.V."/>
        </authorList>
    </citation>
    <scope>NUCLEOTIDE SEQUENCE</scope>
    <source>
        <strain evidence="6">3443-3Ac</strain>
    </source>
</reference>
<evidence type="ECO:0000256" key="4">
    <source>
        <dbReference type="ARBA" id="ARBA00023118"/>
    </source>
</evidence>